<dbReference type="RefSeq" id="WP_114027374.1">
    <property type="nucleotide sequence ID" value="NZ_QOIL01000002.1"/>
</dbReference>
<name>A0A367FSH5_9ACTN</name>
<sequence length="62" mass="7402">MIDHPDGTIEVKLMRPEEPRISHLTPDMRKFWALMFAIEHPPPERLWKKYLEAVLRCGNGRF</sequence>
<gene>
    <name evidence="1" type="ORF">DQ384_04505</name>
</gene>
<dbReference type="AlphaFoldDB" id="A0A367FSH5"/>
<comment type="caution">
    <text evidence="1">The sequence shown here is derived from an EMBL/GenBank/DDBJ whole genome shotgun (WGS) entry which is preliminary data.</text>
</comment>
<evidence type="ECO:0000313" key="2">
    <source>
        <dbReference type="Proteomes" id="UP000253094"/>
    </source>
</evidence>
<dbReference type="EMBL" id="QOIL01000002">
    <property type="protein sequence ID" value="RCG32742.1"/>
    <property type="molecule type" value="Genomic_DNA"/>
</dbReference>
<organism evidence="1 2">
    <name type="scientific">Sphaerisporangium album</name>
    <dbReference type="NCBI Taxonomy" id="509200"/>
    <lineage>
        <taxon>Bacteria</taxon>
        <taxon>Bacillati</taxon>
        <taxon>Actinomycetota</taxon>
        <taxon>Actinomycetes</taxon>
        <taxon>Streptosporangiales</taxon>
        <taxon>Streptosporangiaceae</taxon>
        <taxon>Sphaerisporangium</taxon>
    </lineage>
</organism>
<dbReference type="Proteomes" id="UP000253094">
    <property type="component" value="Unassembled WGS sequence"/>
</dbReference>
<accession>A0A367FSH5</accession>
<keyword evidence="2" id="KW-1185">Reference proteome</keyword>
<protein>
    <submittedName>
        <fullName evidence="1">Uncharacterized protein</fullName>
    </submittedName>
</protein>
<proteinExistence type="predicted"/>
<evidence type="ECO:0000313" key="1">
    <source>
        <dbReference type="EMBL" id="RCG32742.1"/>
    </source>
</evidence>
<reference evidence="1 2" key="1">
    <citation type="submission" date="2018-06" db="EMBL/GenBank/DDBJ databases">
        <title>Sphaerisporangium craniellae sp. nov., isolated from a marine sponge in the South China Sea.</title>
        <authorList>
            <person name="Li L."/>
        </authorList>
    </citation>
    <scope>NUCLEOTIDE SEQUENCE [LARGE SCALE GENOMIC DNA]</scope>
    <source>
        <strain evidence="1 2">CCTCC AA 208026</strain>
    </source>
</reference>